<dbReference type="GO" id="GO:0008237">
    <property type="term" value="F:metallopeptidase activity"/>
    <property type="evidence" value="ECO:0007669"/>
    <property type="project" value="InterPro"/>
</dbReference>
<dbReference type="Pfam" id="PF13946">
    <property type="entry name" value="DUF4214"/>
    <property type="match status" value="1"/>
</dbReference>
<keyword evidence="3" id="KW-1185">Reference proteome</keyword>
<dbReference type="AlphaFoldDB" id="A0A2U2DT31"/>
<reference evidence="2 3" key="1">
    <citation type="submission" date="2018-05" db="EMBL/GenBank/DDBJ databases">
        <title>The draft genome of strain NS-104.</title>
        <authorList>
            <person name="Hang P."/>
            <person name="Jiang J."/>
        </authorList>
    </citation>
    <scope>NUCLEOTIDE SEQUENCE [LARGE SCALE GENOMIC DNA]</scope>
    <source>
        <strain evidence="2 3">NS-104</strain>
    </source>
</reference>
<proteinExistence type="predicted"/>
<evidence type="ECO:0000313" key="3">
    <source>
        <dbReference type="Proteomes" id="UP000245252"/>
    </source>
</evidence>
<dbReference type="Gene3D" id="3.40.390.10">
    <property type="entry name" value="Collagenase (Catalytic Domain)"/>
    <property type="match status" value="1"/>
</dbReference>
<organism evidence="2 3">
    <name type="scientific">Metarhizobium album</name>
    <dbReference type="NCBI Taxonomy" id="2182425"/>
    <lineage>
        <taxon>Bacteria</taxon>
        <taxon>Pseudomonadati</taxon>
        <taxon>Pseudomonadota</taxon>
        <taxon>Alphaproteobacteria</taxon>
        <taxon>Hyphomicrobiales</taxon>
        <taxon>Rhizobiaceae</taxon>
        <taxon>Metarhizobium</taxon>
    </lineage>
</organism>
<dbReference type="OrthoDB" id="8033153at2"/>
<protein>
    <recommendedName>
        <fullName evidence="1">DUF4214 domain-containing protein</fullName>
    </recommendedName>
</protein>
<feature type="domain" description="DUF4214" evidence="1">
    <location>
        <begin position="310"/>
        <end position="355"/>
    </location>
</feature>
<evidence type="ECO:0000259" key="1">
    <source>
        <dbReference type="Pfam" id="PF13946"/>
    </source>
</evidence>
<sequence>MATLRSGYMASVLPHRGARRRYRLLHPARTMTMAITATYSTPASEWTRSLDYAFRQWSAKIPGNAQLDVAIAFDPSMHYLASCLMINNVNLGSLGGKKVLIPSAAAKLQDWTGTGRDFLITINPTYPWHFGPGNPPGAYCAESVMTHEIGHALFMAELRANADGSKATPYMLWRDAQPPAMFANDQHFAGGDSLMTVALNMGARNVITDTDMAAAKACGLPIPGASRIYLAPGGRVDVPGAIGVWLGSFSAYSCRTSGMSMVEMPGDNALTSVQEQLYRLYRATMGRCPDLAGYRFWLGQNMSLLAWTAAFMTTPEFLAKNPANPASDRPGFVRGLYRNILGRDPEPAGLQWWIDSDFDAVGLVANIALSGENAIGVPMFTM</sequence>
<name>A0A2U2DT31_9HYPH</name>
<dbReference type="InterPro" id="IPR025282">
    <property type="entry name" value="DUF4214"/>
</dbReference>
<evidence type="ECO:0000313" key="2">
    <source>
        <dbReference type="EMBL" id="PWE56369.1"/>
    </source>
</evidence>
<dbReference type="SUPFAM" id="SSF55486">
    <property type="entry name" value="Metalloproteases ('zincins'), catalytic domain"/>
    <property type="match status" value="1"/>
</dbReference>
<dbReference type="InterPro" id="IPR024079">
    <property type="entry name" value="MetalloPept_cat_dom_sf"/>
</dbReference>
<dbReference type="Proteomes" id="UP000245252">
    <property type="component" value="Unassembled WGS sequence"/>
</dbReference>
<comment type="caution">
    <text evidence="2">The sequence shown here is derived from an EMBL/GenBank/DDBJ whole genome shotgun (WGS) entry which is preliminary data.</text>
</comment>
<dbReference type="EMBL" id="QFBC01000003">
    <property type="protein sequence ID" value="PWE56369.1"/>
    <property type="molecule type" value="Genomic_DNA"/>
</dbReference>
<accession>A0A2U2DT31</accession>
<gene>
    <name evidence="2" type="ORF">DEM27_08185</name>
</gene>